<name>A0A6J8ER08_MYTCO</name>
<sequence length="226" mass="26792">MRDAMYRYHTNRQGLVPLGKGSLCSSILKISSNTRDRAVKANLVEIAKTEKLKSIFDQQKKETEMLTERVINRTCKSLKEKCAWHHVLNTNYSTPYFKTLQHGFNKRDVYTPKTSQHIKVETKVYDIGWDKSIFKTDIYRRLVQTDPRRKQERERKLLLNKSRRKSQIVIDRQISTSAFYRLLQDPSNIHEYRYERKPTIVTFQDELNTLKEKSFGADILSNDDRN</sequence>
<accession>A0A6J8ER08</accession>
<gene>
    <name evidence="1" type="ORF">MCOR_54397</name>
</gene>
<dbReference type="Proteomes" id="UP000507470">
    <property type="component" value="Unassembled WGS sequence"/>
</dbReference>
<dbReference type="OrthoDB" id="6104836at2759"/>
<reference evidence="1 2" key="1">
    <citation type="submission" date="2020-06" db="EMBL/GenBank/DDBJ databases">
        <authorList>
            <person name="Li R."/>
            <person name="Bekaert M."/>
        </authorList>
    </citation>
    <scope>NUCLEOTIDE SEQUENCE [LARGE SCALE GENOMIC DNA]</scope>
    <source>
        <strain evidence="2">wild</strain>
    </source>
</reference>
<organism evidence="1 2">
    <name type="scientific">Mytilus coruscus</name>
    <name type="common">Sea mussel</name>
    <dbReference type="NCBI Taxonomy" id="42192"/>
    <lineage>
        <taxon>Eukaryota</taxon>
        <taxon>Metazoa</taxon>
        <taxon>Spiralia</taxon>
        <taxon>Lophotrochozoa</taxon>
        <taxon>Mollusca</taxon>
        <taxon>Bivalvia</taxon>
        <taxon>Autobranchia</taxon>
        <taxon>Pteriomorphia</taxon>
        <taxon>Mytilida</taxon>
        <taxon>Mytiloidea</taxon>
        <taxon>Mytilidae</taxon>
        <taxon>Mytilinae</taxon>
        <taxon>Mytilus</taxon>
    </lineage>
</organism>
<dbReference type="EMBL" id="CACVKT020009556">
    <property type="protein sequence ID" value="CAC5422343.1"/>
    <property type="molecule type" value="Genomic_DNA"/>
</dbReference>
<evidence type="ECO:0000313" key="2">
    <source>
        <dbReference type="Proteomes" id="UP000507470"/>
    </source>
</evidence>
<evidence type="ECO:0000313" key="1">
    <source>
        <dbReference type="EMBL" id="CAC5422343.1"/>
    </source>
</evidence>
<dbReference type="AlphaFoldDB" id="A0A6J8ER08"/>
<proteinExistence type="predicted"/>
<keyword evidence="2" id="KW-1185">Reference proteome</keyword>
<protein>
    <submittedName>
        <fullName evidence="1">Uncharacterized protein</fullName>
    </submittedName>
</protein>